<proteinExistence type="predicted"/>
<organism evidence="1 2">
    <name type="scientific">Marasmiellus scandens</name>
    <dbReference type="NCBI Taxonomy" id="2682957"/>
    <lineage>
        <taxon>Eukaryota</taxon>
        <taxon>Fungi</taxon>
        <taxon>Dikarya</taxon>
        <taxon>Basidiomycota</taxon>
        <taxon>Agaricomycotina</taxon>
        <taxon>Agaricomycetes</taxon>
        <taxon>Agaricomycetidae</taxon>
        <taxon>Agaricales</taxon>
        <taxon>Marasmiineae</taxon>
        <taxon>Omphalotaceae</taxon>
        <taxon>Marasmiellus</taxon>
    </lineage>
</organism>
<gene>
    <name evidence="1" type="ORF">VKT23_002794</name>
</gene>
<dbReference type="Proteomes" id="UP001498398">
    <property type="component" value="Unassembled WGS sequence"/>
</dbReference>
<sequence length="155" mass="17572">MIISNPHPIRADSFKSSRSSNLFNSKTVQSPPVIEIEHVQFDDTPFSHSFLEVFEYYFQDNASSTPAICETNSEEAVELKECRDMTAEISFNVEQITDLGSMWIDDEIDEIVVITPKTTNHTLPLSTIPEDTFHSPYSDLTITYEVKPYSSTVLV</sequence>
<name>A0ABR1JV68_9AGAR</name>
<protein>
    <submittedName>
        <fullName evidence="1">Uncharacterized protein</fullName>
    </submittedName>
</protein>
<accession>A0ABR1JV68</accession>
<dbReference type="EMBL" id="JBANRG010000003">
    <property type="protein sequence ID" value="KAK7468284.1"/>
    <property type="molecule type" value="Genomic_DNA"/>
</dbReference>
<keyword evidence="2" id="KW-1185">Reference proteome</keyword>
<reference evidence="1 2" key="1">
    <citation type="submission" date="2024-01" db="EMBL/GenBank/DDBJ databases">
        <title>A draft genome for the cacao thread blight pathogen Marasmiellus scandens.</title>
        <authorList>
            <person name="Baruah I.K."/>
            <person name="Leung J."/>
            <person name="Bukari Y."/>
            <person name="Amoako-Attah I."/>
            <person name="Meinhardt L.W."/>
            <person name="Bailey B.A."/>
            <person name="Cohen S.P."/>
        </authorList>
    </citation>
    <scope>NUCLEOTIDE SEQUENCE [LARGE SCALE GENOMIC DNA]</scope>
    <source>
        <strain evidence="1 2">GH-19</strain>
    </source>
</reference>
<comment type="caution">
    <text evidence="1">The sequence shown here is derived from an EMBL/GenBank/DDBJ whole genome shotgun (WGS) entry which is preliminary data.</text>
</comment>
<evidence type="ECO:0000313" key="2">
    <source>
        <dbReference type="Proteomes" id="UP001498398"/>
    </source>
</evidence>
<evidence type="ECO:0000313" key="1">
    <source>
        <dbReference type="EMBL" id="KAK7468284.1"/>
    </source>
</evidence>